<keyword evidence="12" id="KW-0963">Cytoplasm</keyword>
<evidence type="ECO:0000256" key="1">
    <source>
        <dbReference type="ARBA" id="ARBA00005380"/>
    </source>
</evidence>
<evidence type="ECO:0000256" key="5">
    <source>
        <dbReference type="ARBA" id="ARBA00022723"/>
    </source>
</evidence>
<dbReference type="GO" id="GO:0005524">
    <property type="term" value="F:ATP binding"/>
    <property type="evidence" value="ECO:0007669"/>
    <property type="project" value="UniProtKB-UniRule"/>
</dbReference>
<evidence type="ECO:0000256" key="8">
    <source>
        <dbReference type="ARBA" id="ARBA00022840"/>
    </source>
</evidence>
<comment type="cofactor">
    <cofactor evidence="12">
        <name>Mg(2+)</name>
        <dbReference type="ChEBI" id="CHEBI:18420"/>
    </cofactor>
    <text evidence="12">Requires a divalent cation, most likely magnesium in vivo, as an electrophilic catalyst to aid phosphoryl group transfer. It is the chelate of the metal and the nucleotide that is the actual substrate.</text>
</comment>
<dbReference type="InterPro" id="IPR002173">
    <property type="entry name" value="Carboh/pur_kinase_PfkB_CS"/>
</dbReference>
<evidence type="ECO:0000259" key="13">
    <source>
        <dbReference type="Pfam" id="PF00294"/>
    </source>
</evidence>
<feature type="binding site" evidence="12">
    <location>
        <begin position="40"/>
        <end position="44"/>
    </location>
    <ligand>
        <name>substrate</name>
    </ligand>
</feature>
<comment type="caution">
    <text evidence="14">The sequence shown here is derived from an EMBL/GenBank/DDBJ whole genome shotgun (WGS) entry which is preliminary data.</text>
</comment>
<evidence type="ECO:0000256" key="3">
    <source>
        <dbReference type="ARBA" id="ARBA00016943"/>
    </source>
</evidence>
<dbReference type="AlphaFoldDB" id="A0A0J1IKN4"/>
<reference evidence="14 15" key="1">
    <citation type="submission" date="2015-05" db="EMBL/GenBank/DDBJ databases">
        <title>Whole genome sequence and identification of bacterial endophytes from Costus igneus.</title>
        <authorList>
            <person name="Lee Y.P."/>
            <person name="Gan H.M."/>
            <person name="Eng W."/>
            <person name="Wheatley M.S."/>
            <person name="Caraballo A."/>
            <person name="Polter S."/>
            <person name="Savka M.A."/>
            <person name="Hudson A.O."/>
        </authorList>
    </citation>
    <scope>NUCLEOTIDE SEQUENCE [LARGE SCALE GENOMIC DNA]</scope>
    <source>
        <strain evidence="14 15">RIT379</strain>
    </source>
</reference>
<keyword evidence="9 12" id="KW-0460">Magnesium</keyword>
<feature type="binding site" evidence="12">
    <location>
        <position position="285"/>
    </location>
    <ligand>
        <name>K(+)</name>
        <dbReference type="ChEBI" id="CHEBI:29103"/>
    </ligand>
</feature>
<dbReference type="PROSITE" id="PS00583">
    <property type="entry name" value="PFKB_KINASES_1"/>
    <property type="match status" value="1"/>
</dbReference>
<dbReference type="PRINTS" id="PR00990">
    <property type="entry name" value="RIBOKINASE"/>
</dbReference>
<gene>
    <name evidence="12" type="primary">rbsK</name>
    <name evidence="14" type="ORF">ABW02_10425</name>
</gene>
<keyword evidence="8 12" id="KW-0067">ATP-binding</keyword>
<dbReference type="GO" id="GO:0046872">
    <property type="term" value="F:metal ion binding"/>
    <property type="evidence" value="ECO:0007669"/>
    <property type="project" value="UniProtKB-KW"/>
</dbReference>
<dbReference type="CDD" id="cd01174">
    <property type="entry name" value="ribokinase"/>
    <property type="match status" value="1"/>
</dbReference>
<evidence type="ECO:0000256" key="7">
    <source>
        <dbReference type="ARBA" id="ARBA00022777"/>
    </source>
</evidence>
<evidence type="ECO:0000256" key="6">
    <source>
        <dbReference type="ARBA" id="ARBA00022741"/>
    </source>
</evidence>
<dbReference type="InterPro" id="IPR002139">
    <property type="entry name" value="Ribo/fructo_kinase"/>
</dbReference>
<evidence type="ECO:0000256" key="10">
    <source>
        <dbReference type="ARBA" id="ARBA00022958"/>
    </source>
</evidence>
<comment type="activity regulation">
    <text evidence="12">Activated by a monovalent cation that binds near, but not in, the active site. The most likely occupant of the site in vivo is potassium. Ion binding induces a conformational change that may alter substrate affinity.</text>
</comment>
<dbReference type="NCBIfam" id="TIGR02152">
    <property type="entry name" value="D_ribokin_bact"/>
    <property type="match status" value="1"/>
</dbReference>
<feature type="binding site" evidence="12">
    <location>
        <position position="248"/>
    </location>
    <ligand>
        <name>K(+)</name>
        <dbReference type="ChEBI" id="CHEBI:29103"/>
    </ligand>
</feature>
<dbReference type="RefSeq" id="WP_047941948.1">
    <property type="nucleotide sequence ID" value="NZ_JBCLPU010000006.1"/>
</dbReference>
<keyword evidence="10 12" id="KW-0630">Potassium</keyword>
<evidence type="ECO:0000256" key="9">
    <source>
        <dbReference type="ARBA" id="ARBA00022842"/>
    </source>
</evidence>
<dbReference type="InterPro" id="IPR029056">
    <property type="entry name" value="Ribokinase-like"/>
</dbReference>
<dbReference type="EMBL" id="LDPH01000008">
    <property type="protein sequence ID" value="KLV26514.1"/>
    <property type="molecule type" value="Genomic_DNA"/>
</dbReference>
<feature type="binding site" evidence="12">
    <location>
        <begin position="251"/>
        <end position="252"/>
    </location>
    <ligand>
        <name>ATP</name>
        <dbReference type="ChEBI" id="CHEBI:30616"/>
    </ligand>
</feature>
<comment type="similarity">
    <text evidence="12">Belongs to the carbohydrate kinase PfkB family. Ribokinase subfamily.</text>
</comment>
<dbReference type="PATRIC" id="fig|1397.4.peg.5396"/>
<evidence type="ECO:0000256" key="4">
    <source>
        <dbReference type="ARBA" id="ARBA00022679"/>
    </source>
</evidence>
<dbReference type="Pfam" id="PF00294">
    <property type="entry name" value="PfkB"/>
    <property type="match status" value="1"/>
</dbReference>
<dbReference type="Proteomes" id="UP000036045">
    <property type="component" value="Unassembled WGS sequence"/>
</dbReference>
<proteinExistence type="inferred from homology"/>
<dbReference type="GO" id="GO:0019303">
    <property type="term" value="P:D-ribose catabolic process"/>
    <property type="evidence" value="ECO:0007669"/>
    <property type="project" value="UniProtKB-UniRule"/>
</dbReference>
<protein>
    <recommendedName>
        <fullName evidence="3 12">Ribokinase</fullName>
        <shortName evidence="12">RK</shortName>
        <ecNumber evidence="2 12">2.7.1.15</ecNumber>
    </recommendedName>
</protein>
<feature type="binding site" evidence="12">
    <location>
        <position position="184"/>
    </location>
    <ligand>
        <name>ATP</name>
        <dbReference type="ChEBI" id="CHEBI:30616"/>
    </ligand>
</feature>
<feature type="binding site" evidence="12">
    <location>
        <position position="140"/>
    </location>
    <ligand>
        <name>substrate</name>
    </ligand>
</feature>
<name>A0A0J1IKN4_NIACI</name>
<keyword evidence="6 12" id="KW-0547">Nucleotide-binding</keyword>
<dbReference type="InterPro" id="IPR011611">
    <property type="entry name" value="PfkB_dom"/>
</dbReference>
<comment type="function">
    <text evidence="12">Catalyzes the phosphorylation of ribose at O-5 in a reaction requiring ATP and magnesium. The resulting D-ribose-5-phosphate can then be used either for sythesis of nucleotides, histidine, and tryptophan, or as a component of the pentose phosphate pathway.</text>
</comment>
<comment type="subunit">
    <text evidence="12">Homodimer.</text>
</comment>
<feature type="binding site" evidence="12">
    <location>
        <begin position="220"/>
        <end position="225"/>
    </location>
    <ligand>
        <name>ATP</name>
        <dbReference type="ChEBI" id="CHEBI:30616"/>
    </ligand>
</feature>
<comment type="similarity">
    <text evidence="1">Belongs to the carbohydrate kinase pfkB family.</text>
</comment>
<evidence type="ECO:0000256" key="2">
    <source>
        <dbReference type="ARBA" id="ARBA00012035"/>
    </source>
</evidence>
<accession>A0A0J1IKN4</accession>
<keyword evidence="7 12" id="KW-0418">Kinase</keyword>
<organism evidence="14 15">
    <name type="scientific">Niallia circulans</name>
    <name type="common">Bacillus circulans</name>
    <dbReference type="NCBI Taxonomy" id="1397"/>
    <lineage>
        <taxon>Bacteria</taxon>
        <taxon>Bacillati</taxon>
        <taxon>Bacillota</taxon>
        <taxon>Bacilli</taxon>
        <taxon>Bacillales</taxon>
        <taxon>Bacillaceae</taxon>
        <taxon>Niallia</taxon>
    </lineage>
</organism>
<comment type="caution">
    <text evidence="12">Lacks conserved residue(s) required for the propagation of feature annotation.</text>
</comment>
<sequence length="304" mass="31898">MNYDIVVVGSINMDIIVEAPKYPAYGDTMFCDSIKMLPGGKGANQAVSVAKLGKKTCLVGSVGKDSAGNQLIENLQAKNVDTSYIVQSEASGTGTFVAIVDSSGENTMVGTKGANDSLSKEDIEKIFAQIDAKILLVQLETSKESIIAAMQAAKERGMYVILDPAPADGIFEEAFQYADLVTPNKQETKRITGIDVINKETALEAAKKLNEKGISDVIVKMGEHGSLVYKNGEATVVDAIKVKAVDTVGAGDCFAGALASAYLDTNDLVKAANFASVAAGIKVSRSGGQEAIPTLSEVEGYLVK</sequence>
<feature type="binding site" evidence="12">
    <location>
        <position position="246"/>
    </location>
    <ligand>
        <name>K(+)</name>
        <dbReference type="ChEBI" id="CHEBI:29103"/>
    </ligand>
</feature>
<comment type="pathway">
    <text evidence="12">Carbohydrate metabolism; D-ribose degradation; D-ribose 5-phosphate from beta-D-ribopyranose: step 2/2.</text>
</comment>
<feature type="binding site" evidence="12">
    <location>
        <position position="287"/>
    </location>
    <ligand>
        <name>K(+)</name>
        <dbReference type="ChEBI" id="CHEBI:29103"/>
    </ligand>
</feature>
<keyword evidence="11 12" id="KW-0119">Carbohydrate metabolism</keyword>
<evidence type="ECO:0000256" key="11">
    <source>
        <dbReference type="ARBA" id="ARBA00023277"/>
    </source>
</evidence>
<keyword evidence="15" id="KW-1185">Reference proteome</keyword>
<feature type="binding site" evidence="12">
    <location>
        <begin position="12"/>
        <end position="14"/>
    </location>
    <ligand>
        <name>substrate</name>
    </ligand>
</feature>
<feature type="domain" description="Carbohydrate kinase PfkB" evidence="13">
    <location>
        <begin position="4"/>
        <end position="294"/>
    </location>
</feature>
<dbReference type="OrthoDB" id="9775849at2"/>
<dbReference type="GO" id="GO:0005737">
    <property type="term" value="C:cytoplasm"/>
    <property type="evidence" value="ECO:0007669"/>
    <property type="project" value="UniProtKB-SubCell"/>
</dbReference>
<dbReference type="PANTHER" id="PTHR10584">
    <property type="entry name" value="SUGAR KINASE"/>
    <property type="match status" value="1"/>
</dbReference>
<dbReference type="UniPathway" id="UPA00916">
    <property type="reaction ID" value="UER00889"/>
</dbReference>
<feature type="binding site" evidence="12">
    <location>
        <position position="252"/>
    </location>
    <ligand>
        <name>substrate</name>
    </ligand>
</feature>
<feature type="binding site" evidence="12">
    <location>
        <position position="282"/>
    </location>
    <ligand>
        <name>K(+)</name>
        <dbReference type="ChEBI" id="CHEBI:29103"/>
    </ligand>
</feature>
<dbReference type="PANTHER" id="PTHR10584:SF166">
    <property type="entry name" value="RIBOKINASE"/>
    <property type="match status" value="1"/>
</dbReference>
<dbReference type="SUPFAM" id="SSF53613">
    <property type="entry name" value="Ribokinase-like"/>
    <property type="match status" value="1"/>
</dbReference>
<comment type="catalytic activity">
    <reaction evidence="12">
        <text>D-ribose + ATP = D-ribose 5-phosphate + ADP + H(+)</text>
        <dbReference type="Rhea" id="RHEA:13697"/>
        <dbReference type="ChEBI" id="CHEBI:15378"/>
        <dbReference type="ChEBI" id="CHEBI:30616"/>
        <dbReference type="ChEBI" id="CHEBI:47013"/>
        <dbReference type="ChEBI" id="CHEBI:78346"/>
        <dbReference type="ChEBI" id="CHEBI:456216"/>
        <dbReference type="EC" id="2.7.1.15"/>
    </reaction>
</comment>
<dbReference type="InterPro" id="IPR011877">
    <property type="entry name" value="Ribokinase"/>
</dbReference>
<keyword evidence="4 12" id="KW-0808">Transferase</keyword>
<dbReference type="EC" id="2.7.1.15" evidence="2 12"/>
<dbReference type="HAMAP" id="MF_01987">
    <property type="entry name" value="Ribokinase"/>
    <property type="match status" value="1"/>
</dbReference>
<evidence type="ECO:0000313" key="15">
    <source>
        <dbReference type="Proteomes" id="UP000036045"/>
    </source>
</evidence>
<dbReference type="PROSITE" id="PS00584">
    <property type="entry name" value="PFKB_KINASES_2"/>
    <property type="match status" value="1"/>
</dbReference>
<evidence type="ECO:0000313" key="14">
    <source>
        <dbReference type="EMBL" id="KLV26514.1"/>
    </source>
</evidence>
<dbReference type="GO" id="GO:0004747">
    <property type="term" value="F:ribokinase activity"/>
    <property type="evidence" value="ECO:0007669"/>
    <property type="project" value="UniProtKB-UniRule"/>
</dbReference>
<feature type="active site" description="Proton acceptor" evidence="12">
    <location>
        <position position="252"/>
    </location>
</feature>
<comment type="subcellular location">
    <subcellularLocation>
        <location evidence="12">Cytoplasm</location>
    </subcellularLocation>
</comment>
<evidence type="ECO:0000256" key="12">
    <source>
        <dbReference type="HAMAP-Rule" id="MF_01987"/>
    </source>
</evidence>
<dbReference type="Gene3D" id="3.40.1190.20">
    <property type="match status" value="1"/>
</dbReference>
<keyword evidence="5 12" id="KW-0479">Metal-binding</keyword>